<evidence type="ECO:0000313" key="2">
    <source>
        <dbReference type="Proteomes" id="UP000030661"/>
    </source>
</evidence>
<protein>
    <submittedName>
        <fullName evidence="1">Uncharacterized protein</fullName>
    </submittedName>
</protein>
<evidence type="ECO:0000313" key="1">
    <source>
        <dbReference type="EMBL" id="GAK58511.1"/>
    </source>
</evidence>
<reference evidence="1" key="1">
    <citation type="journal article" date="2015" name="PeerJ">
        <title>First genomic representation of candidate bacterial phylum KSB3 points to enhanced environmental sensing as a trigger of wastewater bulking.</title>
        <authorList>
            <person name="Sekiguchi Y."/>
            <person name="Ohashi A."/>
            <person name="Parks D.H."/>
            <person name="Yamauchi T."/>
            <person name="Tyson G.W."/>
            <person name="Hugenholtz P."/>
        </authorList>
    </citation>
    <scope>NUCLEOTIDE SEQUENCE [LARGE SCALE GENOMIC DNA]</scope>
</reference>
<keyword evidence="2" id="KW-1185">Reference proteome</keyword>
<accession>A0A081C1Q6</accession>
<name>A0A081C1Q6_VECG1</name>
<dbReference type="Proteomes" id="UP000030661">
    <property type="component" value="Unassembled WGS sequence"/>
</dbReference>
<dbReference type="AlphaFoldDB" id="A0A081C1Q6"/>
<organism evidence="1">
    <name type="scientific">Vecturithrix granuli</name>
    <dbReference type="NCBI Taxonomy" id="1499967"/>
    <lineage>
        <taxon>Bacteria</taxon>
        <taxon>Candidatus Moduliflexota</taxon>
        <taxon>Candidatus Vecturitrichia</taxon>
        <taxon>Candidatus Vecturitrichales</taxon>
        <taxon>Candidatus Vecturitrichaceae</taxon>
        <taxon>Candidatus Vecturithrix</taxon>
    </lineage>
</organism>
<dbReference type="EMBL" id="DF820467">
    <property type="protein sequence ID" value="GAK58511.1"/>
    <property type="molecule type" value="Genomic_DNA"/>
</dbReference>
<proteinExistence type="predicted"/>
<dbReference type="HOGENOM" id="CLU_1302891_0_0_0"/>
<gene>
    <name evidence="1" type="ORF">U27_05485</name>
</gene>
<sequence length="211" mass="24909">MTSETAFNSLKSIIKKTIRYGDFLIDTNRFSDRWIYTGSWNTEEARQSMQTILTGFWTTFLHEHPEKHVLVTLEYLENYVEHEFPTGKIAQDVVEKLDHPRLCWKKLVVDPDSFELYMEQWPTGCALIIFVEVSVRLDLLRAVYNNLHALGCYVAAILAIVEYDEYSATEIRTTMDTELIPLLMYDEHQNHLYSILELQQEPHCRYHSYFT</sequence>